<dbReference type="Proteomes" id="UP000198287">
    <property type="component" value="Unassembled WGS sequence"/>
</dbReference>
<evidence type="ECO:0000256" key="3">
    <source>
        <dbReference type="SAM" id="MobiDB-lite"/>
    </source>
</evidence>
<protein>
    <submittedName>
        <fullName evidence="6">Ovochymase-2</fullName>
    </submittedName>
</protein>
<evidence type="ECO:0000259" key="5">
    <source>
        <dbReference type="PROSITE" id="PS50240"/>
    </source>
</evidence>
<dbReference type="AlphaFoldDB" id="A0A226E6V9"/>
<accession>A0A226E6V9</accession>
<evidence type="ECO:0000313" key="6">
    <source>
        <dbReference type="EMBL" id="OXA52601.1"/>
    </source>
</evidence>
<sequence length="505" mass="56573">MQSLVSVSFLVICFAVLGNLHVHAKSSDDADVSNQKACGVIPKVKVRHRSRDPGLSSFGQIPWQVAIIYAPEKLVLCSGTLISSGWVLTSSVCFLGVQSYSELEIRIGDWDLSDQDNPGETFEHFTTSVVNAVFHPDPNIVPKTRSKLPLGKFVLLKLKKSVQFANYPQIGPICTQSIHERLNISSVGQCFISGWGSYKRSAPTSSTDDLNDLDNDIQTSHEDDDTSEIGFDAYDNASPPKESNSIENFKHLKLTIDSPIANKFPSEQYFVPDPVEDYMDELQAEKSAIGDTIGSDSDEFESNAEFSAPFLDSIYPIEDHHETSLYKHKLKYKQGKIKGIRKMARVKKNLDVKIGGDERSQHSNKKRFSRWKQYSERRRRNRKVLYSDHAKPEKATTLKLFQVDLHDDCHLVENSKVCVSPSNGRYDLFPCMADLGSPVFCYGPEEKHHPLGKPSVTPTSFLIGFVPATFASCDDTFHESPQRNLLPISMLSTTDIIFLRATVDE</sequence>
<dbReference type="Pfam" id="PF00089">
    <property type="entry name" value="Trypsin"/>
    <property type="match status" value="1"/>
</dbReference>
<dbReference type="InterPro" id="IPR001254">
    <property type="entry name" value="Trypsin_dom"/>
</dbReference>
<feature type="chain" id="PRO_5013302414" evidence="4">
    <location>
        <begin position="25"/>
        <end position="505"/>
    </location>
</feature>
<dbReference type="OrthoDB" id="6261922at2759"/>
<dbReference type="SMART" id="SM00020">
    <property type="entry name" value="Tryp_SPc"/>
    <property type="match status" value="1"/>
</dbReference>
<gene>
    <name evidence="6" type="ORF">Fcan01_12276</name>
</gene>
<keyword evidence="4" id="KW-0732">Signal</keyword>
<dbReference type="STRING" id="158441.A0A226E6V9"/>
<evidence type="ECO:0000256" key="1">
    <source>
        <dbReference type="ARBA" id="ARBA00023157"/>
    </source>
</evidence>
<dbReference type="PROSITE" id="PS50240">
    <property type="entry name" value="TRYPSIN_DOM"/>
    <property type="match status" value="1"/>
</dbReference>
<keyword evidence="1" id="KW-1015">Disulfide bond</keyword>
<evidence type="ECO:0000256" key="2">
    <source>
        <dbReference type="ARBA" id="ARBA00024195"/>
    </source>
</evidence>
<evidence type="ECO:0000313" key="7">
    <source>
        <dbReference type="Proteomes" id="UP000198287"/>
    </source>
</evidence>
<organism evidence="6 7">
    <name type="scientific">Folsomia candida</name>
    <name type="common">Springtail</name>
    <dbReference type="NCBI Taxonomy" id="158441"/>
    <lineage>
        <taxon>Eukaryota</taxon>
        <taxon>Metazoa</taxon>
        <taxon>Ecdysozoa</taxon>
        <taxon>Arthropoda</taxon>
        <taxon>Hexapoda</taxon>
        <taxon>Collembola</taxon>
        <taxon>Entomobryomorpha</taxon>
        <taxon>Isotomoidea</taxon>
        <taxon>Isotomidae</taxon>
        <taxon>Proisotominae</taxon>
        <taxon>Folsomia</taxon>
    </lineage>
</organism>
<feature type="domain" description="Peptidase S1" evidence="5">
    <location>
        <begin position="16"/>
        <end position="505"/>
    </location>
</feature>
<comment type="caution">
    <text evidence="6">The sequence shown here is derived from an EMBL/GenBank/DDBJ whole genome shotgun (WGS) entry which is preliminary data.</text>
</comment>
<comment type="similarity">
    <text evidence="2">Belongs to the peptidase S1 family. CLIP subfamily.</text>
</comment>
<feature type="signal peptide" evidence="4">
    <location>
        <begin position="1"/>
        <end position="24"/>
    </location>
</feature>
<reference evidence="6 7" key="1">
    <citation type="submission" date="2015-12" db="EMBL/GenBank/DDBJ databases">
        <title>The genome of Folsomia candida.</title>
        <authorList>
            <person name="Faddeeva A."/>
            <person name="Derks M.F."/>
            <person name="Anvar Y."/>
            <person name="Smit S."/>
            <person name="Van Straalen N."/>
            <person name="Roelofs D."/>
        </authorList>
    </citation>
    <scope>NUCLEOTIDE SEQUENCE [LARGE SCALE GENOMIC DNA]</scope>
    <source>
        <strain evidence="6 7">VU population</strain>
        <tissue evidence="6">Whole body</tissue>
    </source>
</reference>
<dbReference type="EMBL" id="LNIX01000006">
    <property type="protein sequence ID" value="OXA52601.1"/>
    <property type="molecule type" value="Genomic_DNA"/>
</dbReference>
<keyword evidence="7" id="KW-1185">Reference proteome</keyword>
<dbReference type="GO" id="GO:0004252">
    <property type="term" value="F:serine-type endopeptidase activity"/>
    <property type="evidence" value="ECO:0007669"/>
    <property type="project" value="InterPro"/>
</dbReference>
<dbReference type="Gene3D" id="2.40.10.10">
    <property type="entry name" value="Trypsin-like serine proteases"/>
    <property type="match status" value="2"/>
</dbReference>
<dbReference type="SUPFAM" id="SSF50494">
    <property type="entry name" value="Trypsin-like serine proteases"/>
    <property type="match status" value="1"/>
</dbReference>
<dbReference type="PANTHER" id="PTHR24256">
    <property type="entry name" value="TRYPTASE-RELATED"/>
    <property type="match status" value="1"/>
</dbReference>
<dbReference type="GO" id="GO:0006508">
    <property type="term" value="P:proteolysis"/>
    <property type="evidence" value="ECO:0007669"/>
    <property type="project" value="InterPro"/>
</dbReference>
<proteinExistence type="inferred from homology"/>
<feature type="region of interest" description="Disordered" evidence="3">
    <location>
        <begin position="354"/>
        <end position="374"/>
    </location>
</feature>
<feature type="region of interest" description="Disordered" evidence="3">
    <location>
        <begin position="201"/>
        <end position="230"/>
    </location>
</feature>
<dbReference type="InterPro" id="IPR009003">
    <property type="entry name" value="Peptidase_S1_PA"/>
</dbReference>
<dbReference type="InterPro" id="IPR051487">
    <property type="entry name" value="Ser/Thr_Proteases_Immune/Dev"/>
</dbReference>
<dbReference type="InterPro" id="IPR043504">
    <property type="entry name" value="Peptidase_S1_PA_chymotrypsin"/>
</dbReference>
<name>A0A226E6V9_FOLCA</name>
<evidence type="ECO:0000256" key="4">
    <source>
        <dbReference type="SAM" id="SignalP"/>
    </source>
</evidence>